<dbReference type="PANTHER" id="PTHR43072:SF51">
    <property type="entry name" value="ABC SUPERFAMILY TRANSPORT PROTEIN"/>
    <property type="match status" value="1"/>
</dbReference>
<evidence type="ECO:0000256" key="2">
    <source>
        <dbReference type="ARBA" id="ARBA00023315"/>
    </source>
</evidence>
<reference evidence="4 5" key="1">
    <citation type="submission" date="2019-05" db="EMBL/GenBank/DDBJ databases">
        <title>The metagenome of a microbial culture collection derived from dairy environment covers the genomic content of the human microbiome.</title>
        <authorList>
            <person name="Roder T."/>
            <person name="Wuthrich D."/>
            <person name="Sattari Z."/>
            <person name="Von Ah U."/>
            <person name="Bar C."/>
            <person name="Ronchi F."/>
            <person name="Macpherson A.J."/>
            <person name="Ganal-Vonarburg S.C."/>
            <person name="Bruggmann R."/>
            <person name="Vergeres G."/>
        </authorList>
    </citation>
    <scope>NUCLEOTIDE SEQUENCE [LARGE SCALE GENOMIC DNA]</scope>
    <source>
        <strain evidence="4 5">FAM 24227</strain>
    </source>
</reference>
<evidence type="ECO:0000256" key="1">
    <source>
        <dbReference type="ARBA" id="ARBA00022679"/>
    </source>
</evidence>
<keyword evidence="2" id="KW-0012">Acyltransferase</keyword>
<gene>
    <name evidence="4" type="ORF">FEZ33_00665</name>
</gene>
<evidence type="ECO:0000313" key="4">
    <source>
        <dbReference type="EMBL" id="TLQ49527.1"/>
    </source>
</evidence>
<feature type="domain" description="N-acetyltransferase" evidence="3">
    <location>
        <begin position="4"/>
        <end position="166"/>
    </location>
</feature>
<dbReference type="InterPro" id="IPR016181">
    <property type="entry name" value="Acyl_CoA_acyltransferase"/>
</dbReference>
<evidence type="ECO:0000259" key="3">
    <source>
        <dbReference type="PROSITE" id="PS51186"/>
    </source>
</evidence>
<dbReference type="OrthoDB" id="9798006at2"/>
<name>A0A5R9EPH1_9LACT</name>
<comment type="caution">
    <text evidence="4">The sequence shown here is derived from an EMBL/GenBank/DDBJ whole genome shotgun (WGS) entry which is preliminary data.</text>
</comment>
<dbReference type="PROSITE" id="PS51186">
    <property type="entry name" value="GNAT"/>
    <property type="match status" value="1"/>
</dbReference>
<dbReference type="SUPFAM" id="SSF55729">
    <property type="entry name" value="Acyl-CoA N-acyltransferases (Nat)"/>
    <property type="match status" value="1"/>
</dbReference>
<organism evidence="4 5">
    <name type="scientific">Ruoffia tabacinasalis</name>
    <dbReference type="NCBI Taxonomy" id="87458"/>
    <lineage>
        <taxon>Bacteria</taxon>
        <taxon>Bacillati</taxon>
        <taxon>Bacillota</taxon>
        <taxon>Bacilli</taxon>
        <taxon>Lactobacillales</taxon>
        <taxon>Aerococcaceae</taxon>
        <taxon>Ruoffia</taxon>
    </lineage>
</organism>
<dbReference type="Proteomes" id="UP000306420">
    <property type="component" value="Unassembled WGS sequence"/>
</dbReference>
<dbReference type="CDD" id="cd04301">
    <property type="entry name" value="NAT_SF"/>
    <property type="match status" value="1"/>
</dbReference>
<dbReference type="Gene3D" id="3.40.630.30">
    <property type="match status" value="1"/>
</dbReference>
<dbReference type="InterPro" id="IPR000182">
    <property type="entry name" value="GNAT_dom"/>
</dbReference>
<accession>A0A5R9EPH1</accession>
<sequence length="169" mass="19687">MSKITFRNATLEDASQILQIYQPYIENTTVTMAIQVPTIENYKKVMQKIIEQLAFVVAEIDHEIIGYAFANHFQEKRQAYKYTCNINLYINPSYYGTGLGQQLYENLEQKLKQIGIVQLYSNLTASNIAGYRFLQKNDYAVVGQMPKFGYKFDEWHDIVWMAKTIQSNI</sequence>
<proteinExistence type="predicted"/>
<evidence type="ECO:0000313" key="5">
    <source>
        <dbReference type="Proteomes" id="UP000306420"/>
    </source>
</evidence>
<dbReference type="AlphaFoldDB" id="A0A5R9EPH1"/>
<dbReference type="RefSeq" id="WP_138403449.1">
    <property type="nucleotide sequence ID" value="NZ_VBSP01000001.1"/>
</dbReference>
<dbReference type="PANTHER" id="PTHR43072">
    <property type="entry name" value="N-ACETYLTRANSFERASE"/>
    <property type="match status" value="1"/>
</dbReference>
<keyword evidence="1 4" id="KW-0808">Transferase</keyword>
<dbReference type="EMBL" id="VBSP01000001">
    <property type="protein sequence ID" value="TLQ49527.1"/>
    <property type="molecule type" value="Genomic_DNA"/>
</dbReference>
<protein>
    <submittedName>
        <fullName evidence="4">N-acetyltransferase family protein</fullName>
    </submittedName>
</protein>
<dbReference type="Pfam" id="PF13420">
    <property type="entry name" value="Acetyltransf_4"/>
    <property type="match status" value="1"/>
</dbReference>
<dbReference type="GO" id="GO:0016747">
    <property type="term" value="F:acyltransferase activity, transferring groups other than amino-acyl groups"/>
    <property type="evidence" value="ECO:0007669"/>
    <property type="project" value="InterPro"/>
</dbReference>